<accession>A0A3G4VJV9</accession>
<dbReference type="Proteomes" id="UP000279760">
    <property type="component" value="Plasmid unnamed"/>
</dbReference>
<dbReference type="NCBIfam" id="TIGR02756">
    <property type="entry name" value="TraK_Ftype"/>
    <property type="match status" value="1"/>
</dbReference>
<gene>
    <name evidence="4" type="primary">traK</name>
    <name evidence="4" type="ORF">ECB94_27165</name>
</gene>
<keyword evidence="4" id="KW-0614">Plasmid</keyword>
<evidence type="ECO:0000256" key="1">
    <source>
        <dbReference type="SAM" id="SignalP"/>
    </source>
</evidence>
<organism evidence="4 5">
    <name type="scientific">Vibrio mediterranei</name>
    <dbReference type="NCBI Taxonomy" id="689"/>
    <lineage>
        <taxon>Bacteria</taxon>
        <taxon>Pseudomonadati</taxon>
        <taxon>Pseudomonadota</taxon>
        <taxon>Gammaproteobacteria</taxon>
        <taxon>Vibrionales</taxon>
        <taxon>Vibrionaceae</taxon>
        <taxon>Vibrio</taxon>
    </lineage>
</organism>
<feature type="domain" description="TraK C-terminal" evidence="3">
    <location>
        <begin position="139"/>
        <end position="243"/>
    </location>
</feature>
<dbReference type="InterPro" id="IPR010563">
    <property type="entry name" value="TraK_N"/>
</dbReference>
<sequence>MPLAQRFRYTSTILLTLISAHVFAENVPKATLHFADGDTIPISLSSVNINRLVVKNDKIINITCPPSFCTATGNKRDKKGSVSVKLNVSLPFTANVLTQKGRLFALFISPKATPSIVTEFIPSDLYLSQSSVFERDFDYPAAIASFTKSMMLWQRSRQPISGFSVHPVDPKTLPNKQDDPLPVIPQTIFVGKDYSGIIYEVHNRSQEPVRLTTAQFYSYAARSAALESFELPPNGKTHLYLVTGGGASDVR</sequence>
<keyword evidence="1" id="KW-0732">Signal</keyword>
<dbReference type="EMBL" id="CP033579">
    <property type="protein sequence ID" value="AYV25104.1"/>
    <property type="molecule type" value="Genomic_DNA"/>
</dbReference>
<dbReference type="Pfam" id="PF06586">
    <property type="entry name" value="TraK_N"/>
    <property type="match status" value="1"/>
</dbReference>
<reference evidence="4 5" key="1">
    <citation type="submission" date="2018-11" db="EMBL/GenBank/DDBJ databases">
        <title>Complete Genome Sequence of Vbrio mediterranei 117-T6: a Potential Pathogen Bacteria Isolated from the Conchocelis of Pyropia.</title>
        <authorList>
            <person name="Liu Q."/>
        </authorList>
    </citation>
    <scope>NUCLEOTIDE SEQUENCE [LARGE SCALE GENOMIC DNA]</scope>
    <source>
        <strain evidence="4 5">117-T6</strain>
        <plasmid evidence="4 5">unnamed</plasmid>
    </source>
</reference>
<protein>
    <submittedName>
        <fullName evidence="4">Type-F conjugative transfer system secretin TraK</fullName>
    </submittedName>
</protein>
<dbReference type="InterPro" id="IPR014126">
    <property type="entry name" value="TraK_Ftype"/>
</dbReference>
<evidence type="ECO:0000313" key="4">
    <source>
        <dbReference type="EMBL" id="AYV25104.1"/>
    </source>
</evidence>
<dbReference type="Pfam" id="PF23536">
    <property type="entry name" value="TraK_C"/>
    <property type="match status" value="1"/>
</dbReference>
<feature type="signal peptide" evidence="1">
    <location>
        <begin position="1"/>
        <end position="24"/>
    </location>
</feature>
<evidence type="ECO:0000259" key="3">
    <source>
        <dbReference type="Pfam" id="PF23536"/>
    </source>
</evidence>
<evidence type="ECO:0000313" key="5">
    <source>
        <dbReference type="Proteomes" id="UP000279760"/>
    </source>
</evidence>
<feature type="domain" description="TraK N-terminal" evidence="2">
    <location>
        <begin position="34"/>
        <end position="123"/>
    </location>
</feature>
<feature type="chain" id="PRO_5018055754" evidence="1">
    <location>
        <begin position="25"/>
        <end position="251"/>
    </location>
</feature>
<dbReference type="AlphaFoldDB" id="A0A3G4VJV9"/>
<proteinExistence type="predicted"/>
<evidence type="ECO:0000259" key="2">
    <source>
        <dbReference type="Pfam" id="PF06586"/>
    </source>
</evidence>
<name>A0A3G4VJV9_9VIBR</name>
<geneLocation type="plasmid" evidence="4">
    <name>unnamed</name>
</geneLocation>
<dbReference type="InterPro" id="IPR055397">
    <property type="entry name" value="TraK_C"/>
</dbReference>